<dbReference type="EMBL" id="JADBDZ010000001">
    <property type="protein sequence ID" value="MBE1533953.1"/>
    <property type="molecule type" value="Genomic_DNA"/>
</dbReference>
<name>A0ABR9JTW9_9ACTN</name>
<dbReference type="NCBIfam" id="TIGR01894">
    <property type="entry name" value="cas_TM1795_cmr1"/>
    <property type="match status" value="1"/>
</dbReference>
<evidence type="ECO:0000313" key="4">
    <source>
        <dbReference type="EMBL" id="MBE1533953.1"/>
    </source>
</evidence>
<proteinExistence type="predicted"/>
<dbReference type="InterPro" id="IPR007522">
    <property type="entry name" value="CRISPR-assoc_prot_TM1795"/>
</dbReference>
<protein>
    <submittedName>
        <fullName evidence="4">CRISPR-associated protein Cmr1</fullName>
    </submittedName>
</protein>
<evidence type="ECO:0000256" key="1">
    <source>
        <dbReference type="ARBA" id="ARBA00023118"/>
    </source>
</evidence>
<comment type="caution">
    <text evidence="4">The sequence shown here is derived from an EMBL/GenBank/DDBJ whole genome shotgun (WGS) entry which is preliminary data.</text>
</comment>
<organism evidence="4 5">
    <name type="scientific">Actinomadura algeriensis</name>
    <dbReference type="NCBI Taxonomy" id="1679523"/>
    <lineage>
        <taxon>Bacteria</taxon>
        <taxon>Bacillati</taxon>
        <taxon>Actinomycetota</taxon>
        <taxon>Actinomycetes</taxon>
        <taxon>Streptosporangiales</taxon>
        <taxon>Thermomonosporaceae</taxon>
        <taxon>Actinomadura</taxon>
    </lineage>
</organism>
<accession>A0ABR9JTW9</accession>
<dbReference type="InterPro" id="IPR005537">
    <property type="entry name" value="RAMP_III_fam"/>
</dbReference>
<dbReference type="Proteomes" id="UP000627838">
    <property type="component" value="Unassembled WGS sequence"/>
</dbReference>
<reference evidence="4 5" key="1">
    <citation type="submission" date="2020-10" db="EMBL/GenBank/DDBJ databases">
        <title>Sequencing the genomes of 1000 actinobacteria strains.</title>
        <authorList>
            <person name="Klenk H.-P."/>
        </authorList>
    </citation>
    <scope>NUCLEOTIDE SEQUENCE [LARGE SCALE GENOMIC DNA]</scope>
    <source>
        <strain evidence="4 5">DSM 46744</strain>
    </source>
</reference>
<dbReference type="RefSeq" id="WP_192760409.1">
    <property type="nucleotide sequence ID" value="NZ_JADBDZ010000001.1"/>
</dbReference>
<evidence type="ECO:0000259" key="3">
    <source>
        <dbReference type="Pfam" id="PF03787"/>
    </source>
</evidence>
<comment type="subunit">
    <text evidence="2">Part of the Csm effector complex that includes Cas10, Csm2, Csm3, Csm4 and Csm5.</text>
</comment>
<evidence type="ECO:0000313" key="5">
    <source>
        <dbReference type="Proteomes" id="UP000627838"/>
    </source>
</evidence>
<gene>
    <name evidence="4" type="ORF">H4W34_003786</name>
</gene>
<keyword evidence="5" id="KW-1185">Reference proteome</keyword>
<keyword evidence="1" id="KW-0051">Antiviral defense</keyword>
<feature type="domain" description="CRISPR type III-associated protein" evidence="3">
    <location>
        <begin position="8"/>
        <end position="182"/>
    </location>
</feature>
<dbReference type="Pfam" id="PF03787">
    <property type="entry name" value="RAMPs"/>
    <property type="match status" value="1"/>
</dbReference>
<evidence type="ECO:0000256" key="2">
    <source>
        <dbReference type="ARBA" id="ARBA00093789"/>
    </source>
</evidence>
<sequence length="424" mass="46907">MPWLTLRLQVTTPLFNGGADVGDTDGTGVRVPSVRGAMRWWFRALAGGLVGPDLELLWRLERKVFGGATTGDKGVPSPIRLRIPEQPSLTLANARHDFLPGPQATSRERAEHNGYWIVYLLGQGLGNLRECSLRRPYVAPGEEFDLKIDVGGGPHAALALASLWLTCAYGGVGSRIRRGFGGLRIIGSSGALPEPWTPQSILTPGLEHYTDLRHLWPKDPIVACMKPLVSLIESERGRADPDAWRRPPPFPVLSRKYTTAGLSGDAPFTTWDSLLSHAGEQLRLFRGSEEHPDVRYTPRVKTPEWEGTVHGDSNRFPVGALGLPVVYKDGYVVNAWGDKEHRRASPVWLRPVGSPGDLRLFSFAFLGDFLPGPNAPEVRLRRRGGPARPLHINTEDVRTLAQIWIDQLAKPEWEWFPPDSRPAP</sequence>